<dbReference type="Gene3D" id="3.20.20.80">
    <property type="entry name" value="Glycosidases"/>
    <property type="match status" value="1"/>
</dbReference>
<reference evidence="2 3" key="1">
    <citation type="journal article" date="2013" name="MBio">
        <title>Genome sequencing of the plant pathogen Taphrina deformans, the causal agent of peach leaf curl.</title>
        <authorList>
            <person name="Cisse O.H."/>
            <person name="Almeida J.M.G.C.F."/>
            <person name="Fonseca A."/>
            <person name="Kumar A.A."/>
            <person name="Salojaervi J."/>
            <person name="Overmyer K."/>
            <person name="Hauser P.M."/>
            <person name="Pagni M."/>
        </authorList>
    </citation>
    <scope>NUCLEOTIDE SEQUENCE [LARGE SCALE GENOMIC DNA]</scope>
    <source>
        <strain evidence="3">PYCC 5710 / ATCC 11124 / CBS 356.35 / IMI 108563 / JCM 9778 / NBRC 8474</strain>
    </source>
</reference>
<dbReference type="OrthoDB" id="43654at2759"/>
<proteinExistence type="predicted"/>
<evidence type="ECO:0000313" key="3">
    <source>
        <dbReference type="Proteomes" id="UP000013776"/>
    </source>
</evidence>
<dbReference type="AlphaFoldDB" id="R4XGF2"/>
<dbReference type="VEuPathDB" id="FungiDB:TAPDE_002460"/>
<keyword evidence="3" id="KW-1185">Reference proteome</keyword>
<dbReference type="GO" id="GO:0071966">
    <property type="term" value="P:fungal-type cell wall polysaccharide metabolic process"/>
    <property type="evidence" value="ECO:0007669"/>
    <property type="project" value="TreeGrafter"/>
</dbReference>
<dbReference type="SUPFAM" id="SSF51445">
    <property type="entry name" value="(Trans)glycosidases"/>
    <property type="match status" value="1"/>
</dbReference>
<evidence type="ECO:0000313" key="2">
    <source>
        <dbReference type="EMBL" id="CCG82454.2"/>
    </source>
</evidence>
<evidence type="ECO:0000259" key="1">
    <source>
        <dbReference type="Pfam" id="PF11790"/>
    </source>
</evidence>
<dbReference type="STRING" id="1097556.R4XGF2"/>
<feature type="domain" description="Asl1-like glycosyl hydrolase catalytic" evidence="1">
    <location>
        <begin position="6"/>
        <end position="223"/>
    </location>
</feature>
<accession>R4XGF2</accession>
<dbReference type="Pfam" id="PF11790">
    <property type="entry name" value="Glyco_hydro_cc"/>
    <property type="match status" value="1"/>
</dbReference>
<dbReference type="Proteomes" id="UP000013776">
    <property type="component" value="Unassembled WGS sequence"/>
</dbReference>
<comment type="caution">
    <text evidence="2">The sequence shown here is derived from an EMBL/GenBank/DDBJ whole genome shotgun (WGS) entry which is preliminary data.</text>
</comment>
<dbReference type="GO" id="GO:0009277">
    <property type="term" value="C:fungal-type cell wall"/>
    <property type="evidence" value="ECO:0007669"/>
    <property type="project" value="TreeGrafter"/>
</dbReference>
<name>R4XGF2_TAPDE</name>
<dbReference type="eggNOG" id="ENOG502RXK9">
    <property type="taxonomic scope" value="Eukaryota"/>
</dbReference>
<dbReference type="InterPro" id="IPR017853">
    <property type="entry name" value="GH"/>
</dbReference>
<dbReference type="EMBL" id="CAHR02000085">
    <property type="protein sequence ID" value="CCG82454.2"/>
    <property type="molecule type" value="Genomic_DNA"/>
</dbReference>
<dbReference type="InterPro" id="IPR024655">
    <property type="entry name" value="Asl1_glyco_hydro_catalytic"/>
</dbReference>
<organism evidence="2 3">
    <name type="scientific">Taphrina deformans (strain PYCC 5710 / ATCC 11124 / CBS 356.35 / IMI 108563 / JCM 9778 / NBRC 8474)</name>
    <name type="common">Peach leaf curl fungus</name>
    <name type="synonym">Lalaria deformans</name>
    <dbReference type="NCBI Taxonomy" id="1097556"/>
    <lineage>
        <taxon>Eukaryota</taxon>
        <taxon>Fungi</taxon>
        <taxon>Dikarya</taxon>
        <taxon>Ascomycota</taxon>
        <taxon>Taphrinomycotina</taxon>
        <taxon>Taphrinomycetes</taxon>
        <taxon>Taphrinales</taxon>
        <taxon>Taphrinaceae</taxon>
        <taxon>Taphrina</taxon>
    </lineage>
</organism>
<sequence length="225" mass="23843">MVSMFSTSALGWYFNWGTSATSGLSGTFIYQQWGSDNLANVAKLPTGSTLIGFNEPDGTGQATMSASQAAAYYKSNFTPLRKTGQIAYLGTPSITNGGGAAGITWLTAFMAACSDCEIDFVSAHWYGPSMSLLQSQMTALHTAFGLPVWITEMACTEWNAANNPSASEISSFMTSAMSWMESQDWIAKYAWFGAMTISDASLGSANSLVTSDGSALSSLGKQYLS</sequence>
<dbReference type="PANTHER" id="PTHR34154">
    <property type="entry name" value="ALKALI-SENSITIVE LINKAGE PROTEIN 1"/>
    <property type="match status" value="1"/>
</dbReference>
<gene>
    <name evidence="2" type="ORF">TAPDE_002460</name>
</gene>
<dbReference type="PANTHER" id="PTHR34154:SF3">
    <property type="entry name" value="ALKALI-SENSITIVE LINKAGE PROTEIN 1"/>
    <property type="match status" value="1"/>
</dbReference>
<dbReference type="InterPro" id="IPR053183">
    <property type="entry name" value="ASL1"/>
</dbReference>
<protein>
    <submittedName>
        <fullName evidence="2">Uncharacterized serine-rich protein C13G6.10c</fullName>
    </submittedName>
</protein>